<dbReference type="FunFam" id="1.10.240.10:FF:000006">
    <property type="entry name" value="Tyrosine--tRNA ligase"/>
    <property type="match status" value="1"/>
</dbReference>
<evidence type="ECO:0000256" key="9">
    <source>
        <dbReference type="ARBA" id="ARBA00048248"/>
    </source>
</evidence>
<dbReference type="CDD" id="cd00805">
    <property type="entry name" value="TyrRS_core"/>
    <property type="match status" value="1"/>
</dbReference>
<keyword evidence="3 10" id="KW-0436">Ligase</keyword>
<feature type="short sequence motif" description="'HIGH' region" evidence="10">
    <location>
        <begin position="46"/>
        <end position="55"/>
    </location>
</feature>
<dbReference type="EC" id="6.1.1.1" evidence="10"/>
<keyword evidence="6 11" id="KW-0694">RNA-binding</keyword>
<dbReference type="InterPro" id="IPR002305">
    <property type="entry name" value="aa-tRNA-synth_Ic"/>
</dbReference>
<evidence type="ECO:0000256" key="4">
    <source>
        <dbReference type="ARBA" id="ARBA00022741"/>
    </source>
</evidence>
<dbReference type="InterPro" id="IPR002307">
    <property type="entry name" value="Tyr-tRNA-ligase"/>
</dbReference>
<evidence type="ECO:0000256" key="7">
    <source>
        <dbReference type="ARBA" id="ARBA00022917"/>
    </source>
</evidence>
<evidence type="ECO:0000256" key="1">
    <source>
        <dbReference type="ARBA" id="ARBA00011738"/>
    </source>
</evidence>
<gene>
    <name evidence="10" type="primary">tyrS</name>
    <name evidence="13" type="ORF">H8E79_06560</name>
</gene>
<dbReference type="Pfam" id="PF00579">
    <property type="entry name" value="tRNA-synt_1b"/>
    <property type="match status" value="1"/>
</dbReference>
<name>A0A8J6NAJ3_9BACT</name>
<dbReference type="Gene3D" id="3.40.50.620">
    <property type="entry name" value="HUPs"/>
    <property type="match status" value="1"/>
</dbReference>
<evidence type="ECO:0000256" key="10">
    <source>
        <dbReference type="HAMAP-Rule" id="MF_02007"/>
    </source>
</evidence>
<dbReference type="AlphaFoldDB" id="A0A8J6NAJ3"/>
<dbReference type="SUPFAM" id="SSF52374">
    <property type="entry name" value="Nucleotidylyl transferase"/>
    <property type="match status" value="1"/>
</dbReference>
<dbReference type="HAMAP" id="MF_02007">
    <property type="entry name" value="Tyr_tRNA_synth_type2"/>
    <property type="match status" value="1"/>
</dbReference>
<dbReference type="Proteomes" id="UP000599024">
    <property type="component" value="Unassembled WGS sequence"/>
</dbReference>
<keyword evidence="5 10" id="KW-0067">ATP-binding</keyword>
<reference evidence="13 14" key="1">
    <citation type="submission" date="2020-08" db="EMBL/GenBank/DDBJ databases">
        <title>Bridging the membrane lipid divide: bacteria of the FCB group superphylum have the potential to synthesize archaeal ether lipids.</title>
        <authorList>
            <person name="Villanueva L."/>
            <person name="Von Meijenfeldt F.A.B."/>
            <person name="Westbye A.B."/>
            <person name="Yadav S."/>
            <person name="Hopmans E.C."/>
            <person name="Dutilh B.E."/>
            <person name="Sinninghe Damste J.S."/>
        </authorList>
    </citation>
    <scope>NUCLEOTIDE SEQUENCE [LARGE SCALE GENOMIC DNA]</scope>
    <source>
        <strain evidence="13">NIOZ-UU81</strain>
    </source>
</reference>
<sequence length="405" mass="45237">MPTIDEQIALIERGCVDCIARDELVSKLQRSESTGVPLRIKAGFDPTAPDLHLGHTVLLQKLKHFQDLGHDIYFLIGDFTGMIGDPTGKSETRKALTREDVARNAESYKEQVFKILDPERTRVVFNSEWLGALNSFDMIRLASELTVARMLEREDFKVRFREGSPISIHEFLYPLIQGYDSVALEADVELGGTDQLFNLLMGRDLQRSRGQEPQVVLTLPLLEGLDGVNKMSKSLGNYIGITESANDIYGKVLSVSDTLMFRYFDLLSDLSREEIASLRQGMESGELHPKAVKQQLARELTARFSSTEEAVRAEVNFDQVFKKGGVPDDLPEMTLEAGEAVWLPQLLVDAELVKSTSDGRRMIKQNAVSVDGEKITDMAAKIAPEGEVLLKVGKLRYCKVQFAKP</sequence>
<keyword evidence="7 10" id="KW-0648">Protein biosynthesis</keyword>
<dbReference type="PANTHER" id="PTHR11766">
    <property type="entry name" value="TYROSYL-TRNA SYNTHETASE"/>
    <property type="match status" value="1"/>
</dbReference>
<dbReference type="CDD" id="cd00165">
    <property type="entry name" value="S4"/>
    <property type="match status" value="1"/>
</dbReference>
<feature type="short sequence motif" description="'KMSKS' region" evidence="10">
    <location>
        <begin position="230"/>
        <end position="234"/>
    </location>
</feature>
<evidence type="ECO:0000256" key="5">
    <source>
        <dbReference type="ARBA" id="ARBA00022840"/>
    </source>
</evidence>
<dbReference type="InterPro" id="IPR024088">
    <property type="entry name" value="Tyr-tRNA-ligase_bac-type"/>
</dbReference>
<comment type="subunit">
    <text evidence="1 10">Homodimer.</text>
</comment>
<dbReference type="GO" id="GO:0003723">
    <property type="term" value="F:RNA binding"/>
    <property type="evidence" value="ECO:0007669"/>
    <property type="project" value="UniProtKB-KW"/>
</dbReference>
<dbReference type="PROSITE" id="PS50889">
    <property type="entry name" value="S4"/>
    <property type="match status" value="1"/>
</dbReference>
<dbReference type="InterPro" id="IPR054608">
    <property type="entry name" value="SYY-like_C"/>
</dbReference>
<accession>A0A8J6NAJ3</accession>
<dbReference type="InterPro" id="IPR001412">
    <property type="entry name" value="aa-tRNA-synth_I_CS"/>
</dbReference>
<dbReference type="FunFam" id="3.40.50.620:FF:000061">
    <property type="entry name" value="Tyrosine--tRNA ligase"/>
    <property type="match status" value="1"/>
</dbReference>
<dbReference type="GO" id="GO:0005829">
    <property type="term" value="C:cytosol"/>
    <property type="evidence" value="ECO:0007669"/>
    <property type="project" value="TreeGrafter"/>
</dbReference>
<feature type="domain" description="RNA-binding S4" evidence="12">
    <location>
        <begin position="341"/>
        <end position="404"/>
    </location>
</feature>
<comment type="similarity">
    <text evidence="10">Belongs to the class-I aminoacyl-tRNA synthetase family. TyrS type 2 subfamily.</text>
</comment>
<keyword evidence="8 10" id="KW-0030">Aminoacyl-tRNA synthetase</keyword>
<dbReference type="Gene3D" id="1.10.240.10">
    <property type="entry name" value="Tyrosyl-Transfer RNA Synthetase"/>
    <property type="match status" value="1"/>
</dbReference>
<comment type="function">
    <text evidence="10">Catalyzes the attachment of tyrosine to tRNA(Tyr) in a two-step reaction: tyrosine is first activated by ATP to form Tyr-AMP and then transferred to the acceptor end of tRNA(Tyr).</text>
</comment>
<evidence type="ECO:0000256" key="11">
    <source>
        <dbReference type="PROSITE-ProRule" id="PRU00182"/>
    </source>
</evidence>
<dbReference type="NCBIfam" id="TIGR00234">
    <property type="entry name" value="tyrS"/>
    <property type="match status" value="1"/>
</dbReference>
<dbReference type="GO" id="GO:0006437">
    <property type="term" value="P:tyrosyl-tRNA aminoacylation"/>
    <property type="evidence" value="ECO:0007669"/>
    <property type="project" value="UniProtKB-UniRule"/>
</dbReference>
<dbReference type="SUPFAM" id="SSF55174">
    <property type="entry name" value="Alpha-L RNA-binding motif"/>
    <property type="match status" value="1"/>
</dbReference>
<evidence type="ECO:0000256" key="3">
    <source>
        <dbReference type="ARBA" id="ARBA00022598"/>
    </source>
</evidence>
<organism evidence="13 14">
    <name type="scientific">Candidatus Desulfatifera sulfidica</name>
    <dbReference type="NCBI Taxonomy" id="2841691"/>
    <lineage>
        <taxon>Bacteria</taxon>
        <taxon>Pseudomonadati</taxon>
        <taxon>Thermodesulfobacteriota</taxon>
        <taxon>Desulfobulbia</taxon>
        <taxon>Desulfobulbales</taxon>
        <taxon>Desulfobulbaceae</taxon>
        <taxon>Candidatus Desulfatifera</taxon>
    </lineage>
</organism>
<dbReference type="GO" id="GO:0005524">
    <property type="term" value="F:ATP binding"/>
    <property type="evidence" value="ECO:0007669"/>
    <property type="project" value="UniProtKB-UniRule"/>
</dbReference>
<dbReference type="PROSITE" id="PS00178">
    <property type="entry name" value="AA_TRNA_LIGASE_I"/>
    <property type="match status" value="1"/>
</dbReference>
<dbReference type="InterPro" id="IPR014729">
    <property type="entry name" value="Rossmann-like_a/b/a_fold"/>
</dbReference>
<dbReference type="EMBL" id="JACNLK010000054">
    <property type="protein sequence ID" value="MBC8208812.1"/>
    <property type="molecule type" value="Genomic_DNA"/>
</dbReference>
<dbReference type="InterPro" id="IPR024108">
    <property type="entry name" value="Tyr-tRNA-ligase_bac_2"/>
</dbReference>
<evidence type="ECO:0000313" key="14">
    <source>
        <dbReference type="Proteomes" id="UP000599024"/>
    </source>
</evidence>
<comment type="subcellular location">
    <subcellularLocation>
        <location evidence="10">Cytoplasm</location>
    </subcellularLocation>
</comment>
<dbReference type="Gene3D" id="3.10.290.10">
    <property type="entry name" value="RNA-binding S4 domain"/>
    <property type="match status" value="1"/>
</dbReference>
<dbReference type="Pfam" id="PF22421">
    <property type="entry name" value="SYY_C-terminal"/>
    <property type="match status" value="1"/>
</dbReference>
<dbReference type="InterPro" id="IPR002942">
    <property type="entry name" value="S4_RNA-bd"/>
</dbReference>
<protein>
    <recommendedName>
        <fullName evidence="10">Tyrosine--tRNA ligase</fullName>
        <ecNumber evidence="10">6.1.1.1</ecNumber>
    </recommendedName>
    <alternativeName>
        <fullName evidence="10">Tyrosyl-tRNA synthetase</fullName>
        <shortName evidence="10">TyrRS</shortName>
    </alternativeName>
</protein>
<evidence type="ECO:0000313" key="13">
    <source>
        <dbReference type="EMBL" id="MBC8208812.1"/>
    </source>
</evidence>
<dbReference type="PANTHER" id="PTHR11766:SF1">
    <property type="entry name" value="TYROSINE--TRNA LIGASE"/>
    <property type="match status" value="1"/>
</dbReference>
<dbReference type="GO" id="GO:0004831">
    <property type="term" value="F:tyrosine-tRNA ligase activity"/>
    <property type="evidence" value="ECO:0007669"/>
    <property type="project" value="UniProtKB-UniRule"/>
</dbReference>
<evidence type="ECO:0000259" key="12">
    <source>
        <dbReference type="SMART" id="SM00363"/>
    </source>
</evidence>
<feature type="binding site" evidence="10">
    <location>
        <position position="233"/>
    </location>
    <ligand>
        <name>ATP</name>
        <dbReference type="ChEBI" id="CHEBI:30616"/>
    </ligand>
</feature>
<keyword evidence="2 10" id="KW-0963">Cytoplasm</keyword>
<proteinExistence type="inferred from homology"/>
<evidence type="ECO:0000256" key="2">
    <source>
        <dbReference type="ARBA" id="ARBA00022490"/>
    </source>
</evidence>
<dbReference type="SMART" id="SM00363">
    <property type="entry name" value="S4"/>
    <property type="match status" value="1"/>
</dbReference>
<dbReference type="InterPro" id="IPR036986">
    <property type="entry name" value="S4_RNA-bd_sf"/>
</dbReference>
<dbReference type="PRINTS" id="PR01040">
    <property type="entry name" value="TRNASYNTHTYR"/>
</dbReference>
<keyword evidence="4 10" id="KW-0547">Nucleotide-binding</keyword>
<comment type="caution">
    <text evidence="13">The sequence shown here is derived from an EMBL/GenBank/DDBJ whole genome shotgun (WGS) entry which is preliminary data.</text>
</comment>
<evidence type="ECO:0000256" key="6">
    <source>
        <dbReference type="ARBA" id="ARBA00022884"/>
    </source>
</evidence>
<comment type="catalytic activity">
    <reaction evidence="9 10">
        <text>tRNA(Tyr) + L-tyrosine + ATP = L-tyrosyl-tRNA(Tyr) + AMP + diphosphate + H(+)</text>
        <dbReference type="Rhea" id="RHEA:10220"/>
        <dbReference type="Rhea" id="RHEA-COMP:9706"/>
        <dbReference type="Rhea" id="RHEA-COMP:9707"/>
        <dbReference type="ChEBI" id="CHEBI:15378"/>
        <dbReference type="ChEBI" id="CHEBI:30616"/>
        <dbReference type="ChEBI" id="CHEBI:33019"/>
        <dbReference type="ChEBI" id="CHEBI:58315"/>
        <dbReference type="ChEBI" id="CHEBI:78442"/>
        <dbReference type="ChEBI" id="CHEBI:78536"/>
        <dbReference type="ChEBI" id="CHEBI:456215"/>
        <dbReference type="EC" id="6.1.1.1"/>
    </reaction>
</comment>
<evidence type="ECO:0000256" key="8">
    <source>
        <dbReference type="ARBA" id="ARBA00023146"/>
    </source>
</evidence>